<keyword evidence="2" id="KW-1133">Transmembrane helix</keyword>
<dbReference type="Proteomes" id="UP001552299">
    <property type="component" value="Unassembled WGS sequence"/>
</dbReference>
<comment type="caution">
    <text evidence="3">The sequence shown here is derived from an EMBL/GenBank/DDBJ whole genome shotgun (WGS) entry which is preliminary data.</text>
</comment>
<dbReference type="InterPro" id="IPR002528">
    <property type="entry name" value="MATE_fam"/>
</dbReference>
<keyword evidence="4" id="KW-1185">Reference proteome</keyword>
<dbReference type="Pfam" id="PF01554">
    <property type="entry name" value="MatE"/>
    <property type="match status" value="1"/>
</dbReference>
<accession>A0ABD0TY50</accession>
<proteinExistence type="inferred from homology"/>
<evidence type="ECO:0000313" key="4">
    <source>
        <dbReference type="Proteomes" id="UP001552299"/>
    </source>
</evidence>
<feature type="transmembrane region" description="Helical" evidence="2">
    <location>
        <begin position="121"/>
        <end position="144"/>
    </location>
</feature>
<name>A0ABD0TY50_DENTH</name>
<protein>
    <submittedName>
        <fullName evidence="3">Uncharacterized protein</fullName>
    </submittedName>
</protein>
<organism evidence="3 4">
    <name type="scientific">Dendrobium thyrsiflorum</name>
    <name type="common">Pinecone-like raceme dendrobium</name>
    <name type="synonym">Orchid</name>
    <dbReference type="NCBI Taxonomy" id="117978"/>
    <lineage>
        <taxon>Eukaryota</taxon>
        <taxon>Viridiplantae</taxon>
        <taxon>Streptophyta</taxon>
        <taxon>Embryophyta</taxon>
        <taxon>Tracheophyta</taxon>
        <taxon>Spermatophyta</taxon>
        <taxon>Magnoliopsida</taxon>
        <taxon>Liliopsida</taxon>
        <taxon>Asparagales</taxon>
        <taxon>Orchidaceae</taxon>
        <taxon>Epidendroideae</taxon>
        <taxon>Malaxideae</taxon>
        <taxon>Dendrobiinae</taxon>
        <taxon>Dendrobium</taxon>
    </lineage>
</organism>
<feature type="transmembrane region" description="Helical" evidence="2">
    <location>
        <begin position="58"/>
        <end position="76"/>
    </location>
</feature>
<comment type="similarity">
    <text evidence="1">Belongs to the multi antimicrobial extrusion (MATE) (TC 2.A.66.1) family.</text>
</comment>
<sequence>MNIFSNEVTNKDDRFDYRINNSNIHTIKIGMASALETLCAQSYGAQQYQKLGIHTFNAIYSLTLVSLSISTIWLSLGKLLLFTGQDLQISEEAGKYAEWTIPAIFAYAITQPLMKFLQSQSVILPMLLCSIATLCFHIPVSWFLVFMSRLGTVEAALSISISYWMNTIMLGLYIFYSTSCKKISLSLSKQAFNEINEFLILEYLSFEMLVLLSGLLPKPKLETSSHNHITALQHSIWTRSFSKVSSKVNISIISVRRYACLLIYNIDRGISCIICTRIANKLGAANQKEHA</sequence>
<keyword evidence="2" id="KW-0812">Transmembrane</keyword>
<evidence type="ECO:0000313" key="3">
    <source>
        <dbReference type="EMBL" id="KAL0904508.1"/>
    </source>
</evidence>
<evidence type="ECO:0000256" key="2">
    <source>
        <dbReference type="SAM" id="Phobius"/>
    </source>
</evidence>
<dbReference type="PANTHER" id="PTHR11206">
    <property type="entry name" value="MULTIDRUG RESISTANCE PROTEIN"/>
    <property type="match status" value="1"/>
</dbReference>
<keyword evidence="2" id="KW-0472">Membrane</keyword>
<feature type="transmembrane region" description="Helical" evidence="2">
    <location>
        <begin position="156"/>
        <end position="176"/>
    </location>
</feature>
<dbReference type="EMBL" id="JANQDX010000019">
    <property type="protein sequence ID" value="KAL0904508.1"/>
    <property type="molecule type" value="Genomic_DNA"/>
</dbReference>
<dbReference type="AlphaFoldDB" id="A0ABD0TY50"/>
<evidence type="ECO:0000256" key="1">
    <source>
        <dbReference type="ARBA" id="ARBA00010199"/>
    </source>
</evidence>
<reference evidence="3 4" key="1">
    <citation type="journal article" date="2024" name="Plant Biotechnol. J.">
        <title>Dendrobium thyrsiflorum genome and its molecular insights into genes involved in important horticultural traits.</title>
        <authorList>
            <person name="Chen B."/>
            <person name="Wang J.Y."/>
            <person name="Zheng P.J."/>
            <person name="Li K.L."/>
            <person name="Liang Y.M."/>
            <person name="Chen X.F."/>
            <person name="Zhang C."/>
            <person name="Zhao X."/>
            <person name="He X."/>
            <person name="Zhang G.Q."/>
            <person name="Liu Z.J."/>
            <person name="Xu Q."/>
        </authorList>
    </citation>
    <scope>NUCLEOTIDE SEQUENCE [LARGE SCALE GENOMIC DNA]</scope>
    <source>
        <strain evidence="3">GZMU011</strain>
    </source>
</reference>
<gene>
    <name evidence="3" type="ORF">M5K25_026632</name>
</gene>